<evidence type="ECO:0000313" key="1">
    <source>
        <dbReference type="EMBL" id="KAI3353196.1"/>
    </source>
</evidence>
<organism evidence="1 2">
    <name type="scientific">Scortum barcoo</name>
    <name type="common">barcoo grunter</name>
    <dbReference type="NCBI Taxonomy" id="214431"/>
    <lineage>
        <taxon>Eukaryota</taxon>
        <taxon>Metazoa</taxon>
        <taxon>Chordata</taxon>
        <taxon>Craniata</taxon>
        <taxon>Vertebrata</taxon>
        <taxon>Euteleostomi</taxon>
        <taxon>Actinopterygii</taxon>
        <taxon>Neopterygii</taxon>
        <taxon>Teleostei</taxon>
        <taxon>Neoteleostei</taxon>
        <taxon>Acanthomorphata</taxon>
        <taxon>Eupercaria</taxon>
        <taxon>Centrarchiformes</taxon>
        <taxon>Terapontoidei</taxon>
        <taxon>Terapontidae</taxon>
        <taxon>Scortum</taxon>
    </lineage>
</organism>
<dbReference type="Proteomes" id="UP000831701">
    <property type="component" value="Chromosome 23"/>
</dbReference>
<reference evidence="1" key="1">
    <citation type="submission" date="2022-04" db="EMBL/GenBank/DDBJ databases">
        <title>Jade perch genome.</title>
        <authorList>
            <person name="Chao B."/>
        </authorList>
    </citation>
    <scope>NUCLEOTIDE SEQUENCE</scope>
    <source>
        <strain evidence="1">CB-2022</strain>
    </source>
</reference>
<name>A0ACB8VCK6_9TELE</name>
<proteinExistence type="predicted"/>
<comment type="caution">
    <text evidence="1">The sequence shown here is derived from an EMBL/GenBank/DDBJ whole genome shotgun (WGS) entry which is preliminary data.</text>
</comment>
<gene>
    <name evidence="1" type="ORF">L3Q82_019748</name>
</gene>
<feature type="non-terminal residue" evidence="1">
    <location>
        <position position="578"/>
    </location>
</feature>
<keyword evidence="2" id="KW-1185">Reference proteome</keyword>
<dbReference type="EMBL" id="CM041553">
    <property type="protein sequence ID" value="KAI3353196.1"/>
    <property type="molecule type" value="Genomic_DNA"/>
</dbReference>
<sequence length="578" mass="64748">MATQFSIDDAFVLEGDEEGAVSDGETEGWKCRDKDREVGELTFGPLTFSKPQTHPSPAAAAAGSIEHSNLKYQNLENEDALGSTGSSSFNNFFKISDPANLSYCSSQWSFSTLSSVTQLSAHCCGWVSHPLVKKNRRVVLSSFLLLITGVALIFTGVVIQLNPNAGVSSAIFFVPGFLLFIPGVYHVIYISCAVRGRRGFKLMEEEARRLIEEGIRKKLVSPGKGELSDFPNGTKVVFHYRTSLCDGTVLDDSRTMGGLNKPMELILGKKFKLAVWERVVITMRKGEISEFTCDTKHTALYPLVSQSLRNISAGKDPLEGQRHCCGIAQIHSHHSLGHKDLDQLQANPQPLVFTIELLEVLPPGTFQLDVWAMTDQEKMDLVPQIHEEGNMLFKRGQIKEATEKYYNGIACLKNLQMKEHPGDEAWMKLDHMITPLLLNYCQCKMLQGQYYEVIEHCSSLVFKYENNVKAYYKRAKAHAAVWNETEARADFAKVLELDPSLEPSVAKELRAMEERIRTKEKEEKGRYKGLFSAPTATATTVSRLFNLPPDSLFELMFLNSVLPQLEVILLLLTCIYET</sequence>
<protein>
    <submittedName>
        <fullName evidence="1">Uncharacterized protein</fullName>
    </submittedName>
</protein>
<accession>A0ACB8VCK6</accession>
<evidence type="ECO:0000313" key="2">
    <source>
        <dbReference type="Proteomes" id="UP000831701"/>
    </source>
</evidence>